<dbReference type="Proteomes" id="UP000838756">
    <property type="component" value="Unassembled WGS sequence"/>
</dbReference>
<dbReference type="EMBL" id="CAKXAJ010024914">
    <property type="protein sequence ID" value="CAH2232658.1"/>
    <property type="molecule type" value="Genomic_DNA"/>
</dbReference>
<sequence>MCGLVDFTRRYVELSGMQVSSRCFPSPLKQVIFKLLKLKTHIAQKIRWPSAKGPLNKDVYRYMYGMRGLDGPSPKESKTAKNFPIPNRLPRGPCGVTGLNEDSEAKSGISLGRETPHASLIAEVPDHTIE</sequence>
<dbReference type="AlphaFoldDB" id="A0A8S4R7I0"/>
<evidence type="ECO:0000256" key="1">
    <source>
        <dbReference type="SAM" id="MobiDB-lite"/>
    </source>
</evidence>
<keyword evidence="3" id="KW-1185">Reference proteome</keyword>
<name>A0A8S4R7I0_9NEOP</name>
<organism evidence="2 3">
    <name type="scientific">Pararge aegeria aegeria</name>
    <dbReference type="NCBI Taxonomy" id="348720"/>
    <lineage>
        <taxon>Eukaryota</taxon>
        <taxon>Metazoa</taxon>
        <taxon>Ecdysozoa</taxon>
        <taxon>Arthropoda</taxon>
        <taxon>Hexapoda</taxon>
        <taxon>Insecta</taxon>
        <taxon>Pterygota</taxon>
        <taxon>Neoptera</taxon>
        <taxon>Endopterygota</taxon>
        <taxon>Lepidoptera</taxon>
        <taxon>Glossata</taxon>
        <taxon>Ditrysia</taxon>
        <taxon>Papilionoidea</taxon>
        <taxon>Nymphalidae</taxon>
        <taxon>Satyrinae</taxon>
        <taxon>Satyrini</taxon>
        <taxon>Parargina</taxon>
        <taxon>Pararge</taxon>
    </lineage>
</organism>
<evidence type="ECO:0000313" key="2">
    <source>
        <dbReference type="EMBL" id="CAH2232658.1"/>
    </source>
</evidence>
<protein>
    <submittedName>
        <fullName evidence="2">Jg5283 protein</fullName>
    </submittedName>
</protein>
<reference evidence="2" key="1">
    <citation type="submission" date="2022-03" db="EMBL/GenBank/DDBJ databases">
        <authorList>
            <person name="Lindestad O."/>
        </authorList>
    </citation>
    <scope>NUCLEOTIDE SEQUENCE</scope>
</reference>
<feature type="region of interest" description="Disordered" evidence="1">
    <location>
        <begin position="71"/>
        <end position="130"/>
    </location>
</feature>
<evidence type="ECO:0000313" key="3">
    <source>
        <dbReference type="Proteomes" id="UP000838756"/>
    </source>
</evidence>
<proteinExistence type="predicted"/>
<accession>A0A8S4R7I0</accession>
<comment type="caution">
    <text evidence="2">The sequence shown here is derived from an EMBL/GenBank/DDBJ whole genome shotgun (WGS) entry which is preliminary data.</text>
</comment>
<gene>
    <name evidence="2" type="primary">jg5283</name>
    <name evidence="2" type="ORF">PAEG_LOCUS10878</name>
</gene>